<feature type="compositionally biased region" description="Polar residues" evidence="1">
    <location>
        <begin position="424"/>
        <end position="434"/>
    </location>
</feature>
<evidence type="ECO:0000313" key="4">
    <source>
        <dbReference type="EMBL" id="KAK4252528.1"/>
    </source>
</evidence>
<name>A0AAE1ILU7_9FABA</name>
<evidence type="ECO:0000259" key="2">
    <source>
        <dbReference type="Pfam" id="PF14309"/>
    </source>
</evidence>
<evidence type="ECO:0000256" key="1">
    <source>
        <dbReference type="SAM" id="MobiDB-lite"/>
    </source>
</evidence>
<dbReference type="InterPro" id="IPR032795">
    <property type="entry name" value="DUF3741-assoc"/>
</dbReference>
<dbReference type="InterPro" id="IPR025486">
    <property type="entry name" value="DUF4378"/>
</dbReference>
<feature type="compositionally biased region" description="Polar residues" evidence="1">
    <location>
        <begin position="516"/>
        <end position="529"/>
    </location>
</feature>
<feature type="region of interest" description="Disordered" evidence="1">
    <location>
        <begin position="385"/>
        <end position="447"/>
    </location>
</feature>
<feature type="compositionally biased region" description="Low complexity" evidence="1">
    <location>
        <begin position="96"/>
        <end position="111"/>
    </location>
</feature>
<protein>
    <recommendedName>
        <fullName evidence="6">DUF4378 domain-containing protein</fullName>
    </recommendedName>
</protein>
<evidence type="ECO:0000313" key="5">
    <source>
        <dbReference type="Proteomes" id="UP001293593"/>
    </source>
</evidence>
<feature type="region of interest" description="Disordered" evidence="1">
    <location>
        <begin position="516"/>
        <end position="536"/>
    </location>
</feature>
<keyword evidence="5" id="KW-1185">Reference proteome</keyword>
<accession>A0AAE1ILU7</accession>
<feature type="domain" description="DUF3741" evidence="3">
    <location>
        <begin position="325"/>
        <end position="352"/>
    </location>
</feature>
<dbReference type="PANTHER" id="PTHR31680:SF4">
    <property type="entry name" value="LONGIFOLIA PROTEIN"/>
    <property type="match status" value="1"/>
</dbReference>
<sequence>MAAKLLHSLADDNPDLQKQIGCMTGIFQLFDRHHIITARRINQKRLPPPNRPSGNSHFGDGILGKDSSNASQQQTASNLLQDVNSNKGVGEKQRISTESSRASFSSSCSSSLSSLDCRAQVEGSYDRIIYPETPSREPVMNQTNVSSHLAVQSLDLRDVVKDSMYREARGLSMKKATSEEEAVFHAMKHKDSPRPLQLSKSVDGSCGVGIDGKKSVPVDVKESLRVLAKLREAPWYYDEAGEIPISSSEVKDKHWHLISKDAPRFSYDGREISRLSFESRDTIKGPMRLKELPRLSLDSREGSWCACSSDLKPNHLSRGLGSGNSTSDAATQRRPPSVVAKLMGLEALPDSYMGVDTPLNVSAQHDAQFPESSKTGLIMPLKVFNSPKRSLKDPTSPRRKSTDLVMKPISSSRFPIEPAPWKQQDGNRNSQKSSLKALKAPARTPDSFPSVYSEIEKRLKDLEFKQSGRDLRALKQILEAMQAKGLLETGEEEQAVDDGCQRDNKTNNMSLIQNSRSVRQQNPHNNSFPSSSRRVADSARACESPIVVMKPARLVDKTGISASSVIPVGGLSGFHKLDSVANEEKKRISASSRISKDHSPKSSRRDTTAGSNDRKAGIGRTIKSAQAQPRSQQFSKETSSSSTKNSGSVSPRMQQKKLEFERRSCPQTPPSDSNKARRKYSKQATDSGSPGGKLRPKSPCLQHSDNPLSLIRNETRTSSCQKDDMFVESDSITISDSNMDTEVSSSLQSSQTNDSLSTSMKTMKQPISGSVQKKSIPRLDEAEPVVDIAINSQEHPSPVSVLDGSVYRDDEPSALKQIADTPKADGAQEYKGNENGDWWNPVDKLVYSSGSGEINRKKLQSIDHLVQKLRRVNSSHDESRIDYIASLCENTNPDQRYISEILVASGLLLRNLSSDLLTFQLHPSGHPINPELFFVLEQTKASSFIPKEECGTGKVACLKLNAEKFHRKLIFDAVNEILGVKLALVSSSPEPWVKPSKLVKKTLNAQKLLKELCFEIENVQSKKPESSVEDGLKSLLLEDVMHGSESWTDFHGEISGVVLDAERLIFKDLIDEIVIGEAATLRIKSGRRRKLFGM</sequence>
<dbReference type="Proteomes" id="UP001293593">
    <property type="component" value="Unassembled WGS sequence"/>
</dbReference>
<dbReference type="GO" id="GO:0051513">
    <property type="term" value="P:regulation of monopolar cell growth"/>
    <property type="evidence" value="ECO:0007669"/>
    <property type="project" value="InterPro"/>
</dbReference>
<feature type="compositionally biased region" description="Basic and acidic residues" evidence="1">
    <location>
        <begin position="594"/>
        <end position="616"/>
    </location>
</feature>
<feature type="compositionally biased region" description="Low complexity" evidence="1">
    <location>
        <begin position="631"/>
        <end position="650"/>
    </location>
</feature>
<feature type="compositionally biased region" description="Basic and acidic residues" evidence="1">
    <location>
        <begin position="390"/>
        <end position="402"/>
    </location>
</feature>
<feature type="region of interest" description="Disordered" evidence="1">
    <location>
        <begin position="737"/>
        <end position="774"/>
    </location>
</feature>
<comment type="caution">
    <text evidence="4">The sequence shown here is derived from an EMBL/GenBank/DDBJ whole genome shotgun (WGS) entry which is preliminary data.</text>
</comment>
<feature type="region of interest" description="Disordered" evidence="1">
    <location>
        <begin position="315"/>
        <end position="334"/>
    </location>
</feature>
<dbReference type="EMBL" id="JAWXYG010000023">
    <property type="protein sequence ID" value="KAK4252528.1"/>
    <property type="molecule type" value="Genomic_DNA"/>
</dbReference>
<dbReference type="PANTHER" id="PTHR31680">
    <property type="entry name" value="LONGIFOLIA PROTEIN"/>
    <property type="match status" value="1"/>
</dbReference>
<feature type="compositionally biased region" description="Polar residues" evidence="1">
    <location>
        <begin position="760"/>
        <end position="773"/>
    </location>
</feature>
<evidence type="ECO:0008006" key="6">
    <source>
        <dbReference type="Google" id="ProtNLM"/>
    </source>
</evidence>
<feature type="region of interest" description="Disordered" evidence="1">
    <location>
        <begin position="40"/>
        <end position="111"/>
    </location>
</feature>
<feature type="domain" description="DUF4378" evidence="2">
    <location>
        <begin position="896"/>
        <end position="1072"/>
    </location>
</feature>
<feature type="compositionally biased region" description="Low complexity" evidence="1">
    <location>
        <begin position="744"/>
        <end position="759"/>
    </location>
</feature>
<dbReference type="Pfam" id="PF14383">
    <property type="entry name" value="VARLMGL"/>
    <property type="match status" value="1"/>
</dbReference>
<dbReference type="InterPro" id="IPR033334">
    <property type="entry name" value="LNG1/2"/>
</dbReference>
<feature type="region of interest" description="Disordered" evidence="1">
    <location>
        <begin position="583"/>
        <end position="724"/>
    </location>
</feature>
<feature type="compositionally biased region" description="Low complexity" evidence="1">
    <location>
        <begin position="67"/>
        <end position="78"/>
    </location>
</feature>
<gene>
    <name evidence="4" type="ORF">QN277_014518</name>
</gene>
<dbReference type="Pfam" id="PF14309">
    <property type="entry name" value="DUF4378"/>
    <property type="match status" value="1"/>
</dbReference>
<reference evidence="4" key="1">
    <citation type="submission" date="2023-10" db="EMBL/GenBank/DDBJ databases">
        <title>Chromosome-level genome of the transformable northern wattle, Acacia crassicarpa.</title>
        <authorList>
            <person name="Massaro I."/>
            <person name="Sinha N.R."/>
            <person name="Poethig S."/>
            <person name="Leichty A.R."/>
        </authorList>
    </citation>
    <scope>NUCLEOTIDE SEQUENCE</scope>
    <source>
        <strain evidence="4">Acra3RX</strain>
        <tissue evidence="4">Leaf</tissue>
    </source>
</reference>
<proteinExistence type="predicted"/>
<evidence type="ECO:0000259" key="3">
    <source>
        <dbReference type="Pfam" id="PF14383"/>
    </source>
</evidence>
<dbReference type="AlphaFoldDB" id="A0AAE1ILU7"/>
<organism evidence="4 5">
    <name type="scientific">Acacia crassicarpa</name>
    <name type="common">northern wattle</name>
    <dbReference type="NCBI Taxonomy" id="499986"/>
    <lineage>
        <taxon>Eukaryota</taxon>
        <taxon>Viridiplantae</taxon>
        <taxon>Streptophyta</taxon>
        <taxon>Embryophyta</taxon>
        <taxon>Tracheophyta</taxon>
        <taxon>Spermatophyta</taxon>
        <taxon>Magnoliopsida</taxon>
        <taxon>eudicotyledons</taxon>
        <taxon>Gunneridae</taxon>
        <taxon>Pentapetalae</taxon>
        <taxon>rosids</taxon>
        <taxon>fabids</taxon>
        <taxon>Fabales</taxon>
        <taxon>Fabaceae</taxon>
        <taxon>Caesalpinioideae</taxon>
        <taxon>mimosoid clade</taxon>
        <taxon>Acacieae</taxon>
        <taxon>Acacia</taxon>
    </lineage>
</organism>